<name>A0A7X1I624_9ACTN</name>
<dbReference type="GO" id="GO:0008236">
    <property type="term" value="F:serine-type peptidase activity"/>
    <property type="evidence" value="ECO:0007669"/>
    <property type="project" value="InterPro"/>
</dbReference>
<organism evidence="3 4">
    <name type="scientific">Streptomyces mexicanus</name>
    <dbReference type="NCBI Taxonomy" id="178566"/>
    <lineage>
        <taxon>Bacteria</taxon>
        <taxon>Bacillati</taxon>
        <taxon>Actinomycetota</taxon>
        <taxon>Actinomycetes</taxon>
        <taxon>Kitasatosporales</taxon>
        <taxon>Streptomycetaceae</taxon>
        <taxon>Streptomyces</taxon>
    </lineage>
</organism>
<dbReference type="SMART" id="SM00245">
    <property type="entry name" value="TSPc"/>
    <property type="match status" value="1"/>
</dbReference>
<proteinExistence type="predicted"/>
<dbReference type="GO" id="GO:0030288">
    <property type="term" value="C:outer membrane-bounded periplasmic space"/>
    <property type="evidence" value="ECO:0007669"/>
    <property type="project" value="TreeGrafter"/>
</dbReference>
<dbReference type="Proteomes" id="UP000517694">
    <property type="component" value="Unassembled WGS sequence"/>
</dbReference>
<dbReference type="GO" id="GO:0006508">
    <property type="term" value="P:proteolysis"/>
    <property type="evidence" value="ECO:0007669"/>
    <property type="project" value="InterPro"/>
</dbReference>
<accession>A0A7X1I624</accession>
<dbReference type="RefSeq" id="WP_159662900.1">
    <property type="nucleotide sequence ID" value="NZ_JACMHY010000018.1"/>
</dbReference>
<dbReference type="OrthoDB" id="7314861at2"/>
<feature type="region of interest" description="Disordered" evidence="1">
    <location>
        <begin position="63"/>
        <end position="92"/>
    </location>
</feature>
<comment type="caution">
    <text evidence="3">The sequence shown here is derived from an EMBL/GenBank/DDBJ whole genome shotgun (WGS) entry which is preliminary data.</text>
</comment>
<feature type="domain" description="Tail specific protease" evidence="2">
    <location>
        <begin position="68"/>
        <end position="279"/>
    </location>
</feature>
<dbReference type="InterPro" id="IPR029045">
    <property type="entry name" value="ClpP/crotonase-like_dom_sf"/>
</dbReference>
<evidence type="ECO:0000313" key="3">
    <source>
        <dbReference type="EMBL" id="MBC2869442.1"/>
    </source>
</evidence>
<dbReference type="Pfam" id="PF03572">
    <property type="entry name" value="Peptidase_S41"/>
    <property type="match status" value="1"/>
</dbReference>
<dbReference type="PANTHER" id="PTHR32060">
    <property type="entry name" value="TAIL-SPECIFIC PROTEASE"/>
    <property type="match status" value="1"/>
</dbReference>
<protein>
    <submittedName>
        <fullName evidence="3">Peptidase S41</fullName>
    </submittedName>
</protein>
<reference evidence="3 4" key="1">
    <citation type="submission" date="2020-08" db="EMBL/GenBank/DDBJ databases">
        <title>Whole-Genome Sequence of French Clinical Streptomyces mexicanus Strain Q0842.</title>
        <authorList>
            <person name="Boxberger M."/>
            <person name="La Scola B."/>
        </authorList>
    </citation>
    <scope>NUCLEOTIDE SEQUENCE [LARGE SCALE GENOMIC DNA]</scope>
    <source>
        <strain evidence="3 4">Marseille-Q0842</strain>
    </source>
</reference>
<gene>
    <name evidence="3" type="ORF">H1R13_32120</name>
</gene>
<dbReference type="EMBL" id="JACMHY010000018">
    <property type="protein sequence ID" value="MBC2869442.1"/>
    <property type="molecule type" value="Genomic_DNA"/>
</dbReference>
<dbReference type="AlphaFoldDB" id="A0A7X1I624"/>
<evidence type="ECO:0000259" key="2">
    <source>
        <dbReference type="SMART" id="SM00245"/>
    </source>
</evidence>
<dbReference type="PANTHER" id="PTHR32060:SF30">
    <property type="entry name" value="CARBOXY-TERMINAL PROCESSING PROTEASE CTPA"/>
    <property type="match status" value="1"/>
</dbReference>
<dbReference type="Gene3D" id="3.30.750.44">
    <property type="match status" value="1"/>
</dbReference>
<sequence>MAPAARTYLSKALSMMEEHSLLRHRIDWNHLRSKAFAQARGAQKPADTYGAIESALGALGDGHSTFWSPEQSKETLDSSAPSSDPPRARSLKNGIGYVALPGVDGSQKTYDQYVRQGRAAVAKADGAGACGWVVDLRPETGGGMWPVLAVAGPILGDGTAGMFVDADGRKSVWSIKDGAPYLDGKSQGWSTGGRPLATSRPPVAVLTGRRTSSAGEAVAVAFRGRPNTRSFGEPTFGVPTGNASYRLSDGATLFITGVKDADRTGRTYDAPIPPDEEVVKDPRPAARHQDAVLDAAQNWLLEQAACRQR</sequence>
<dbReference type="CDD" id="cd06567">
    <property type="entry name" value="Peptidase_S41"/>
    <property type="match status" value="1"/>
</dbReference>
<dbReference type="GO" id="GO:0007165">
    <property type="term" value="P:signal transduction"/>
    <property type="evidence" value="ECO:0007669"/>
    <property type="project" value="TreeGrafter"/>
</dbReference>
<evidence type="ECO:0000313" key="4">
    <source>
        <dbReference type="Proteomes" id="UP000517694"/>
    </source>
</evidence>
<dbReference type="GO" id="GO:0004175">
    <property type="term" value="F:endopeptidase activity"/>
    <property type="evidence" value="ECO:0007669"/>
    <property type="project" value="TreeGrafter"/>
</dbReference>
<dbReference type="Gene3D" id="3.90.226.10">
    <property type="entry name" value="2-enoyl-CoA Hydratase, Chain A, domain 1"/>
    <property type="match status" value="1"/>
</dbReference>
<evidence type="ECO:0000256" key="1">
    <source>
        <dbReference type="SAM" id="MobiDB-lite"/>
    </source>
</evidence>
<dbReference type="SUPFAM" id="SSF52096">
    <property type="entry name" value="ClpP/crotonase"/>
    <property type="match status" value="1"/>
</dbReference>
<keyword evidence="4" id="KW-1185">Reference proteome</keyword>
<dbReference type="InterPro" id="IPR005151">
    <property type="entry name" value="Tail-specific_protease"/>
</dbReference>
<feature type="region of interest" description="Disordered" evidence="1">
    <location>
        <begin position="265"/>
        <end position="285"/>
    </location>
</feature>